<dbReference type="PANTHER" id="PTHR30124:SF0">
    <property type="entry name" value="MEMBRANE-BOUND LYTIC MUREIN TRANSGLYCOSYLASE A"/>
    <property type="match status" value="1"/>
</dbReference>
<sequence>MTLRYLAAVTLLISPALTFAGTAQQSDFDLPAPAAITTPKQLWATHYYVHVAASAPTGIPYRDAAGNALSDNISPKDWCLGAIEGTVQVTLGTEKRTLNYDGKGAQQVDCKATLNANVKKTPWITSTGKSYFKLAKGPFGDGVNDFQLVPLRTIAVDKSAIPYGSVIYVPAARGATFEIDGQKLQHDGYFFAGDTGGAIKGNHVDVFCGATTANCLPGIITSNDKRTFDAIVVTDASIVSRLRALHEGKSTP</sequence>
<dbReference type="InterPro" id="IPR026044">
    <property type="entry name" value="MltA"/>
</dbReference>
<accession>A0A5E4X479</accession>
<dbReference type="GO" id="GO:0019867">
    <property type="term" value="C:outer membrane"/>
    <property type="evidence" value="ECO:0007669"/>
    <property type="project" value="InterPro"/>
</dbReference>
<dbReference type="SUPFAM" id="SSF50685">
    <property type="entry name" value="Barwin-like endoglucanases"/>
    <property type="match status" value="1"/>
</dbReference>
<reference evidence="3 4" key="1">
    <citation type="submission" date="2019-08" db="EMBL/GenBank/DDBJ databases">
        <authorList>
            <person name="Peeters C."/>
        </authorList>
    </citation>
    <scope>NUCLEOTIDE SEQUENCE [LARGE SCALE GENOMIC DNA]</scope>
    <source>
        <strain evidence="3 4">LMG 31114</strain>
    </source>
</reference>
<dbReference type="EMBL" id="CABPSK010000003">
    <property type="protein sequence ID" value="VVE31104.1"/>
    <property type="molecule type" value="Genomic_DNA"/>
</dbReference>
<dbReference type="OrthoDB" id="455856at2"/>
<keyword evidence="1" id="KW-0732">Signal</keyword>
<dbReference type="GO" id="GO:0008933">
    <property type="term" value="F:peptidoglycan lytic transglycosylase activity"/>
    <property type="evidence" value="ECO:0007669"/>
    <property type="project" value="TreeGrafter"/>
</dbReference>
<dbReference type="Pfam" id="PF06725">
    <property type="entry name" value="3D"/>
    <property type="match status" value="1"/>
</dbReference>
<dbReference type="InterPro" id="IPR036908">
    <property type="entry name" value="RlpA-like_sf"/>
</dbReference>
<dbReference type="CDD" id="cd22785">
    <property type="entry name" value="DPBB_MltA-like"/>
    <property type="match status" value="1"/>
</dbReference>
<dbReference type="InterPro" id="IPR010611">
    <property type="entry name" value="3D_dom"/>
</dbReference>
<evidence type="ECO:0000313" key="4">
    <source>
        <dbReference type="Proteomes" id="UP000366945"/>
    </source>
</evidence>
<dbReference type="AlphaFoldDB" id="A0A5E4X479"/>
<organism evidence="3 4">
    <name type="scientific">Pandoraea pneumonica</name>
    <dbReference type="NCBI Taxonomy" id="2508299"/>
    <lineage>
        <taxon>Bacteria</taxon>
        <taxon>Pseudomonadati</taxon>
        <taxon>Pseudomonadota</taxon>
        <taxon>Betaproteobacteria</taxon>
        <taxon>Burkholderiales</taxon>
        <taxon>Burkholderiaceae</taxon>
        <taxon>Pandoraea</taxon>
    </lineage>
</organism>
<feature type="domain" description="3D" evidence="2">
    <location>
        <begin position="152"/>
        <end position="212"/>
    </location>
</feature>
<dbReference type="GO" id="GO:0009254">
    <property type="term" value="P:peptidoglycan turnover"/>
    <property type="evidence" value="ECO:0007669"/>
    <property type="project" value="InterPro"/>
</dbReference>
<name>A0A5E4X479_9BURK</name>
<proteinExistence type="predicted"/>
<dbReference type="GO" id="GO:0004553">
    <property type="term" value="F:hydrolase activity, hydrolyzing O-glycosyl compounds"/>
    <property type="evidence" value="ECO:0007669"/>
    <property type="project" value="InterPro"/>
</dbReference>
<dbReference type="GeneID" id="300405671"/>
<dbReference type="GO" id="GO:0009253">
    <property type="term" value="P:peptidoglycan catabolic process"/>
    <property type="evidence" value="ECO:0007669"/>
    <property type="project" value="TreeGrafter"/>
</dbReference>
<evidence type="ECO:0000256" key="1">
    <source>
        <dbReference type="SAM" id="SignalP"/>
    </source>
</evidence>
<protein>
    <recommendedName>
        <fullName evidence="2">3D domain-containing protein</fullName>
    </recommendedName>
</protein>
<feature type="chain" id="PRO_5023142135" description="3D domain-containing protein" evidence="1">
    <location>
        <begin position="21"/>
        <end position="252"/>
    </location>
</feature>
<keyword evidence="4" id="KW-1185">Reference proteome</keyword>
<dbReference type="Gene3D" id="2.40.40.10">
    <property type="entry name" value="RlpA-like domain"/>
    <property type="match status" value="1"/>
</dbReference>
<dbReference type="RefSeq" id="WP_150680881.1">
    <property type="nucleotide sequence ID" value="NZ_CABPSK010000003.1"/>
</dbReference>
<evidence type="ECO:0000259" key="2">
    <source>
        <dbReference type="Pfam" id="PF06725"/>
    </source>
</evidence>
<dbReference type="PANTHER" id="PTHR30124">
    <property type="entry name" value="MEMBRANE-BOUND LYTIC MUREIN TRANSGLYCOSYLASE A"/>
    <property type="match status" value="1"/>
</dbReference>
<dbReference type="Proteomes" id="UP000366945">
    <property type="component" value="Unassembled WGS sequence"/>
</dbReference>
<feature type="signal peptide" evidence="1">
    <location>
        <begin position="1"/>
        <end position="20"/>
    </location>
</feature>
<evidence type="ECO:0000313" key="3">
    <source>
        <dbReference type="EMBL" id="VVE31104.1"/>
    </source>
</evidence>
<gene>
    <name evidence="3" type="ORF">PPN31114_03665</name>
</gene>